<reference evidence="3" key="1">
    <citation type="submission" date="2016-06" db="UniProtKB">
        <authorList>
            <consortium name="WormBaseParasite"/>
        </authorList>
    </citation>
    <scope>IDENTIFICATION</scope>
</reference>
<name>A0A183B6B1_9TREM</name>
<keyword evidence="2" id="KW-1185">Reference proteome</keyword>
<evidence type="ECO:0000313" key="1">
    <source>
        <dbReference type="EMBL" id="VDP92018.1"/>
    </source>
</evidence>
<protein>
    <submittedName>
        <fullName evidence="3">COMM domain-containing protein</fullName>
    </submittedName>
</protein>
<dbReference type="Proteomes" id="UP000272942">
    <property type="component" value="Unassembled WGS sequence"/>
</dbReference>
<dbReference type="WBParaSite" id="ECPE_0001478601-mRNA-1">
    <property type="protein sequence ID" value="ECPE_0001478601-mRNA-1"/>
    <property type="gene ID" value="ECPE_0001478601"/>
</dbReference>
<gene>
    <name evidence="1" type="ORF">ECPE_LOCUS14746</name>
</gene>
<dbReference type="AlphaFoldDB" id="A0A183B6B1"/>
<organism evidence="3">
    <name type="scientific">Echinostoma caproni</name>
    <dbReference type="NCBI Taxonomy" id="27848"/>
    <lineage>
        <taxon>Eukaryota</taxon>
        <taxon>Metazoa</taxon>
        <taxon>Spiralia</taxon>
        <taxon>Lophotrochozoa</taxon>
        <taxon>Platyhelminthes</taxon>
        <taxon>Trematoda</taxon>
        <taxon>Digenea</taxon>
        <taxon>Plagiorchiida</taxon>
        <taxon>Echinostomata</taxon>
        <taxon>Echinostomatoidea</taxon>
        <taxon>Echinostomatidae</taxon>
        <taxon>Echinostoma</taxon>
    </lineage>
</organism>
<proteinExistence type="predicted"/>
<dbReference type="OrthoDB" id="6271981at2759"/>
<evidence type="ECO:0000313" key="2">
    <source>
        <dbReference type="Proteomes" id="UP000272942"/>
    </source>
</evidence>
<reference evidence="1 2" key="2">
    <citation type="submission" date="2018-11" db="EMBL/GenBank/DDBJ databases">
        <authorList>
            <consortium name="Pathogen Informatics"/>
        </authorList>
    </citation>
    <scope>NUCLEOTIDE SEQUENCE [LARGE SCALE GENOMIC DNA]</scope>
    <source>
        <strain evidence="1 2">Egypt</strain>
    </source>
</reference>
<sequence>MSQNPPFIQWITDYFSKLSDNLDVEVLSEYVSGVLEAFTSPDVDLRSEVETLLSAYLLNEEDSALFNCVDNSAWSGFVYPLQDLLSFQFASLFNWSLMGEKIPDIWNLRTPCVRHGMMSQADLDELMVRSTSFELMDNQLEFAHVHLRDVQSAAAYHRGSMLLTTGNYDLGLMASF</sequence>
<dbReference type="EMBL" id="UZAN01058422">
    <property type="protein sequence ID" value="VDP92018.1"/>
    <property type="molecule type" value="Genomic_DNA"/>
</dbReference>
<evidence type="ECO:0000313" key="3">
    <source>
        <dbReference type="WBParaSite" id="ECPE_0001478601-mRNA-1"/>
    </source>
</evidence>
<accession>A0A183B6B1</accession>